<comment type="caution">
    <text evidence="3">The sequence shown here is derived from an EMBL/GenBank/DDBJ whole genome shotgun (WGS) entry which is preliminary data.</text>
</comment>
<dbReference type="GO" id="GO:0005739">
    <property type="term" value="C:mitochondrion"/>
    <property type="evidence" value="ECO:0007669"/>
    <property type="project" value="TreeGrafter"/>
</dbReference>
<evidence type="ECO:0000259" key="2">
    <source>
        <dbReference type="Pfam" id="PF06916"/>
    </source>
</evidence>
<keyword evidence="1" id="KW-1133">Transmembrane helix</keyword>
<sequence>MFGSSLGAFRSALASRVIAAEKLRNPATQTLIRNMSYARPSNMVSSQWRATSARTSHGLLRRLEGPSAFSKASQQTGAFRSSRRTFHWSRARRSQSGAKGEEAEPQSLSARLRKLSREYGWAAVGVYLGLSVLDFPFCFLLVRTVGTDRIGELEHWVVSHVKAVIPSSVKDWWHEYRHSLKKAEKDQLGDKVSEDVEMAGWGVEEADHKAKTEPSLATQLALAYAIHKSFIFIRVPLTAAVTPKVVKVLRSWGWQIGKRRPKA</sequence>
<evidence type="ECO:0000313" key="4">
    <source>
        <dbReference type="Proteomes" id="UP001174694"/>
    </source>
</evidence>
<name>A0AA38RZQ6_9PEZI</name>
<evidence type="ECO:0000313" key="3">
    <source>
        <dbReference type="EMBL" id="KAJ9156112.1"/>
    </source>
</evidence>
<evidence type="ECO:0000256" key="1">
    <source>
        <dbReference type="SAM" id="Phobius"/>
    </source>
</evidence>
<dbReference type="PANTHER" id="PTHR21377:SF0">
    <property type="entry name" value="PROTEIN FAM210B, MITOCHONDRIAL"/>
    <property type="match status" value="1"/>
</dbReference>
<dbReference type="PANTHER" id="PTHR21377">
    <property type="entry name" value="PROTEIN FAM210B, MITOCHONDRIAL"/>
    <property type="match status" value="1"/>
</dbReference>
<gene>
    <name evidence="3" type="ORF">NKR23_g1377</name>
</gene>
<keyword evidence="4" id="KW-1185">Reference proteome</keyword>
<dbReference type="EMBL" id="JANBVO010000002">
    <property type="protein sequence ID" value="KAJ9156112.1"/>
    <property type="molecule type" value="Genomic_DNA"/>
</dbReference>
<dbReference type="InterPro" id="IPR009688">
    <property type="entry name" value="FAM210A/B-like_dom"/>
</dbReference>
<feature type="transmembrane region" description="Helical" evidence="1">
    <location>
        <begin position="119"/>
        <end position="142"/>
    </location>
</feature>
<dbReference type="AlphaFoldDB" id="A0AA38RZQ6"/>
<protein>
    <submittedName>
        <fullName evidence="3">Peptide alpha-N-acetyltransferase</fullName>
    </submittedName>
</protein>
<accession>A0AA38RZQ6</accession>
<feature type="domain" description="DUF1279" evidence="2">
    <location>
        <begin position="111"/>
        <end position="243"/>
    </location>
</feature>
<proteinExistence type="predicted"/>
<keyword evidence="1" id="KW-0812">Transmembrane</keyword>
<keyword evidence="1" id="KW-0472">Membrane</keyword>
<organism evidence="3 4">
    <name type="scientific">Pleurostoma richardsiae</name>
    <dbReference type="NCBI Taxonomy" id="41990"/>
    <lineage>
        <taxon>Eukaryota</taxon>
        <taxon>Fungi</taxon>
        <taxon>Dikarya</taxon>
        <taxon>Ascomycota</taxon>
        <taxon>Pezizomycotina</taxon>
        <taxon>Sordariomycetes</taxon>
        <taxon>Sordariomycetidae</taxon>
        <taxon>Calosphaeriales</taxon>
        <taxon>Pleurostomataceae</taxon>
        <taxon>Pleurostoma</taxon>
    </lineage>
</organism>
<dbReference type="InterPro" id="IPR045866">
    <property type="entry name" value="FAM210A/B-like"/>
</dbReference>
<reference evidence="3" key="1">
    <citation type="submission" date="2022-07" db="EMBL/GenBank/DDBJ databases">
        <title>Fungi with potential for degradation of polypropylene.</title>
        <authorList>
            <person name="Gostincar C."/>
        </authorList>
    </citation>
    <scope>NUCLEOTIDE SEQUENCE</scope>
    <source>
        <strain evidence="3">EXF-13308</strain>
    </source>
</reference>
<dbReference type="Proteomes" id="UP001174694">
    <property type="component" value="Unassembled WGS sequence"/>
</dbReference>
<dbReference type="Pfam" id="PF06916">
    <property type="entry name" value="FAM210A-B_dom"/>
    <property type="match status" value="1"/>
</dbReference>